<dbReference type="InterPro" id="IPR001692">
    <property type="entry name" value="Histidinol_DH_CS"/>
</dbReference>
<protein>
    <recommendedName>
        <fullName evidence="7">Histidinol dehydrogenase</fullName>
    </recommendedName>
</protein>
<dbReference type="CDD" id="cd06572">
    <property type="entry name" value="Histidinol_dh"/>
    <property type="match status" value="1"/>
</dbReference>
<evidence type="ECO:0000256" key="3">
    <source>
        <dbReference type="ARBA" id="ARBA00022723"/>
    </source>
</evidence>
<dbReference type="GO" id="GO:0004399">
    <property type="term" value="F:histidinol dehydrogenase activity"/>
    <property type="evidence" value="ECO:0007669"/>
    <property type="project" value="InterPro"/>
</dbReference>
<dbReference type="PIRSF" id="PIRSF000099">
    <property type="entry name" value="Histidinol_dh"/>
    <property type="match status" value="1"/>
</dbReference>
<evidence type="ECO:0008006" key="7">
    <source>
        <dbReference type="Google" id="ProtNLM"/>
    </source>
</evidence>
<dbReference type="GO" id="GO:0051287">
    <property type="term" value="F:NAD binding"/>
    <property type="evidence" value="ECO:0007669"/>
    <property type="project" value="InterPro"/>
</dbReference>
<keyword evidence="3" id="KW-0479">Metal-binding</keyword>
<keyword evidence="4" id="KW-0862">Zinc</keyword>
<dbReference type="PRINTS" id="PR00083">
    <property type="entry name" value="HOLDHDRGNASE"/>
</dbReference>
<dbReference type="Gene3D" id="1.20.5.1300">
    <property type="match status" value="1"/>
</dbReference>
<feature type="non-terminal residue" evidence="6">
    <location>
        <position position="1"/>
    </location>
</feature>
<dbReference type="AlphaFoldDB" id="A0A381QMJ1"/>
<dbReference type="GO" id="GO:0000105">
    <property type="term" value="P:L-histidine biosynthetic process"/>
    <property type="evidence" value="ECO:0007669"/>
    <property type="project" value="InterPro"/>
</dbReference>
<dbReference type="Gene3D" id="3.40.50.1980">
    <property type="entry name" value="Nitrogenase molybdenum iron protein domain"/>
    <property type="match status" value="2"/>
</dbReference>
<dbReference type="NCBIfam" id="TIGR00069">
    <property type="entry name" value="hisD"/>
    <property type="match status" value="1"/>
</dbReference>
<sequence>VPEEILTEAAAIVERVRSGGEEALREYTTRFGDCMLGKPLYLTPSVLTNALEELPGDARSRLERIADRIRTFAQVQLAALAPVDTTVPGGRAGHRIDPVEGAGCYAPGGRHPLPSSVLMTAITAREAGVPSVWVASPKPAPITLAAAAVAGADGVLAAGGAHAIAALAFGVGPIPPSDVVVGPGNLYVTAAKQLLAGQIKIDMLAGPSELVVVADGTADPAWVAADLLAQAEHDPDAVPILISIDEDLPSWVEKELERQLESLPTADTARAALANGGVIVCESEEDACLACDDIAPEHLQLSVANAESWSDRVHHYGALFIGWRAAEVFGDYGVGPNHVLPTGGTARARGGLSVMDFLRVRTWIQADSDIDPGLITDVAWFARQEGLEAHARAAEIRRLDT</sequence>
<evidence type="ECO:0000313" key="6">
    <source>
        <dbReference type="EMBL" id="SUZ78793.1"/>
    </source>
</evidence>
<evidence type="ECO:0000256" key="5">
    <source>
        <dbReference type="ARBA" id="ARBA00023002"/>
    </source>
</evidence>
<gene>
    <name evidence="6" type="ORF">METZ01_LOCUS31647</name>
</gene>
<reference evidence="6" key="1">
    <citation type="submission" date="2018-05" db="EMBL/GenBank/DDBJ databases">
        <authorList>
            <person name="Lanie J.A."/>
            <person name="Ng W.-L."/>
            <person name="Kazmierczak K.M."/>
            <person name="Andrzejewski T.M."/>
            <person name="Davidsen T.M."/>
            <person name="Wayne K.J."/>
            <person name="Tettelin H."/>
            <person name="Glass J.I."/>
            <person name="Rusch D."/>
            <person name="Podicherti R."/>
            <person name="Tsui H.-C.T."/>
            <person name="Winkler M.E."/>
        </authorList>
    </citation>
    <scope>NUCLEOTIDE SEQUENCE</scope>
</reference>
<evidence type="ECO:0000256" key="1">
    <source>
        <dbReference type="ARBA" id="ARBA00001947"/>
    </source>
</evidence>
<dbReference type="Pfam" id="PF00815">
    <property type="entry name" value="Histidinol_dh"/>
    <property type="match status" value="1"/>
</dbReference>
<comment type="cofactor">
    <cofactor evidence="1">
        <name>Zn(2+)</name>
        <dbReference type="ChEBI" id="CHEBI:29105"/>
    </cofactor>
</comment>
<dbReference type="SUPFAM" id="SSF53720">
    <property type="entry name" value="ALDH-like"/>
    <property type="match status" value="1"/>
</dbReference>
<dbReference type="EMBL" id="UINC01001367">
    <property type="protein sequence ID" value="SUZ78793.1"/>
    <property type="molecule type" value="Genomic_DNA"/>
</dbReference>
<keyword evidence="5" id="KW-0560">Oxidoreductase</keyword>
<comment type="similarity">
    <text evidence="2">Belongs to the histidinol dehydrogenase family.</text>
</comment>
<dbReference type="GO" id="GO:0046872">
    <property type="term" value="F:metal ion binding"/>
    <property type="evidence" value="ECO:0007669"/>
    <property type="project" value="UniProtKB-KW"/>
</dbReference>
<dbReference type="GO" id="GO:0005829">
    <property type="term" value="C:cytosol"/>
    <property type="evidence" value="ECO:0007669"/>
    <property type="project" value="TreeGrafter"/>
</dbReference>
<dbReference type="PANTHER" id="PTHR21256:SF2">
    <property type="entry name" value="HISTIDINE BIOSYNTHESIS TRIFUNCTIONAL PROTEIN"/>
    <property type="match status" value="1"/>
</dbReference>
<evidence type="ECO:0000256" key="2">
    <source>
        <dbReference type="ARBA" id="ARBA00010178"/>
    </source>
</evidence>
<dbReference type="InterPro" id="IPR012131">
    <property type="entry name" value="Hstdl_DH"/>
</dbReference>
<name>A0A381QMJ1_9ZZZZ</name>
<dbReference type="PROSITE" id="PS00611">
    <property type="entry name" value="HISOL_DEHYDROGENASE"/>
    <property type="match status" value="1"/>
</dbReference>
<dbReference type="FunFam" id="3.40.50.1980:FF:000001">
    <property type="entry name" value="Histidinol dehydrogenase"/>
    <property type="match status" value="1"/>
</dbReference>
<proteinExistence type="inferred from homology"/>
<evidence type="ECO:0000256" key="4">
    <source>
        <dbReference type="ARBA" id="ARBA00022833"/>
    </source>
</evidence>
<dbReference type="InterPro" id="IPR016161">
    <property type="entry name" value="Ald_DH/histidinol_DH"/>
</dbReference>
<dbReference type="PANTHER" id="PTHR21256">
    <property type="entry name" value="HISTIDINOL DEHYDROGENASE HDH"/>
    <property type="match status" value="1"/>
</dbReference>
<organism evidence="6">
    <name type="scientific">marine metagenome</name>
    <dbReference type="NCBI Taxonomy" id="408172"/>
    <lineage>
        <taxon>unclassified sequences</taxon>
        <taxon>metagenomes</taxon>
        <taxon>ecological metagenomes</taxon>
    </lineage>
</organism>
<accession>A0A381QMJ1</accession>
<dbReference type="InterPro" id="IPR022695">
    <property type="entry name" value="Histidinol_DH_monofunct"/>
</dbReference>